<dbReference type="Proteomes" id="UP001348397">
    <property type="component" value="Unassembled WGS sequence"/>
</dbReference>
<accession>A0ABU6HMR1</accession>
<reference evidence="3 4" key="1">
    <citation type="submission" date="2024-01" db="EMBL/GenBank/DDBJ databases">
        <title>Chryseobacterium sp. T9W2-O.</title>
        <authorList>
            <person name="Maltman C."/>
        </authorList>
    </citation>
    <scope>NUCLEOTIDE SEQUENCE [LARGE SCALE GENOMIC DNA]</scope>
    <source>
        <strain evidence="3 4">T9W2-O</strain>
    </source>
</reference>
<dbReference type="InterPro" id="IPR052159">
    <property type="entry name" value="Competence_DNA_uptake"/>
</dbReference>
<dbReference type="PANTHER" id="PTHR30619:SF1">
    <property type="entry name" value="RECOMBINATION PROTEIN 2"/>
    <property type="match status" value="1"/>
</dbReference>
<feature type="chain" id="PRO_5046472918" evidence="1">
    <location>
        <begin position="23"/>
        <end position="427"/>
    </location>
</feature>
<evidence type="ECO:0000256" key="1">
    <source>
        <dbReference type="SAM" id="SignalP"/>
    </source>
</evidence>
<protein>
    <submittedName>
        <fullName evidence="3">MBL fold metallo-hydrolase</fullName>
    </submittedName>
</protein>
<name>A0ABU6HMR1_9FLAO</name>
<dbReference type="EMBL" id="JAYLAA010000001">
    <property type="protein sequence ID" value="MEC3874218.1"/>
    <property type="molecule type" value="Genomic_DNA"/>
</dbReference>
<dbReference type="Gene3D" id="3.60.15.10">
    <property type="entry name" value="Ribonuclease Z/Hydroxyacylglutathione hydrolase-like"/>
    <property type="match status" value="1"/>
</dbReference>
<proteinExistence type="predicted"/>
<dbReference type="Pfam" id="PF00753">
    <property type="entry name" value="Lactamase_B"/>
    <property type="match status" value="1"/>
</dbReference>
<organism evidence="3 4">
    <name type="scientific">Chryseobacterium salviniae</name>
    <dbReference type="NCBI Taxonomy" id="3101750"/>
    <lineage>
        <taxon>Bacteria</taxon>
        <taxon>Pseudomonadati</taxon>
        <taxon>Bacteroidota</taxon>
        <taxon>Flavobacteriia</taxon>
        <taxon>Flavobacteriales</taxon>
        <taxon>Weeksellaceae</taxon>
        <taxon>Chryseobacterium group</taxon>
        <taxon>Chryseobacterium</taxon>
    </lineage>
</organism>
<evidence type="ECO:0000313" key="4">
    <source>
        <dbReference type="Proteomes" id="UP001348397"/>
    </source>
</evidence>
<keyword evidence="4" id="KW-1185">Reference proteome</keyword>
<evidence type="ECO:0000259" key="2">
    <source>
        <dbReference type="Pfam" id="PF00753"/>
    </source>
</evidence>
<feature type="signal peptide" evidence="1">
    <location>
        <begin position="1"/>
        <end position="22"/>
    </location>
</feature>
<dbReference type="InterPro" id="IPR001279">
    <property type="entry name" value="Metallo-B-lactamas"/>
</dbReference>
<dbReference type="InterPro" id="IPR036866">
    <property type="entry name" value="RibonucZ/Hydroxyglut_hydro"/>
</dbReference>
<dbReference type="PANTHER" id="PTHR30619">
    <property type="entry name" value="DNA INTERNALIZATION/COMPETENCE PROTEIN COMEC/REC2"/>
    <property type="match status" value="1"/>
</dbReference>
<dbReference type="RefSeq" id="WP_326319312.1">
    <property type="nucleotide sequence ID" value="NZ_JAYLAA010000001.1"/>
</dbReference>
<evidence type="ECO:0000313" key="3">
    <source>
        <dbReference type="EMBL" id="MEC3874218.1"/>
    </source>
</evidence>
<comment type="caution">
    <text evidence="3">The sequence shown here is derived from an EMBL/GenBank/DDBJ whole genome shotgun (WGS) entry which is preliminary data.</text>
</comment>
<feature type="domain" description="Metallo-beta-lactamase" evidence="2">
    <location>
        <begin position="46"/>
        <end position="126"/>
    </location>
</feature>
<sequence>MKFIREYIMLIGIFLTSVCMTAQEQDFLQTPVWQEGYLDIHHILYGNGNSTFVIMPDGTNMLIDAGDIGDKSKRIWGNPLTATDPYPNAQKSAAERIVEYIKRTLPKENVEIDYAVITHFHDDHMGIVNNETPFSKYGKYRISGITEIGDLTRIKTLIDRNYPHYDFPTDLKNYYNKEPGLFLNYLNFLEYKKQKGLKIESLEVGSKEQIILKHNKPNYPLFKITGLKKNGEIWKGKSNRTINYFTPKDALDKNNKFDENPMSLALKISYGKFDYYTGGDNTGIQESGKPKWVDVETPISKAVGKVEVAVLNHHGVRDAVNENWLRNSQPQAVIQQSWSSNHPGEEVVHRLINRNIVKKEIDIFALEILEATKQTIGFWLTNNYKSTFGHIIVRVLPGGNSYYIMIAESDQNYDVKIRKVFGPYICF</sequence>
<gene>
    <name evidence="3" type="ORF">SOP96_00640</name>
</gene>
<dbReference type="SUPFAM" id="SSF56281">
    <property type="entry name" value="Metallo-hydrolase/oxidoreductase"/>
    <property type="match status" value="1"/>
</dbReference>
<keyword evidence="1" id="KW-0732">Signal</keyword>